<dbReference type="AlphaFoldDB" id="A0A8H7M7L0"/>
<feature type="region of interest" description="Disordered" evidence="7">
    <location>
        <begin position="19"/>
        <end position="50"/>
    </location>
</feature>
<feature type="domain" description="Xylanolytic transcriptional activator regulatory" evidence="8">
    <location>
        <begin position="206"/>
        <end position="388"/>
    </location>
</feature>
<evidence type="ECO:0000256" key="6">
    <source>
        <dbReference type="ARBA" id="ARBA00023242"/>
    </source>
</evidence>
<protein>
    <submittedName>
        <fullName evidence="9">Fungal specific transcription factor domain</fullName>
    </submittedName>
</protein>
<evidence type="ECO:0000256" key="1">
    <source>
        <dbReference type="ARBA" id="ARBA00004123"/>
    </source>
</evidence>
<evidence type="ECO:0000313" key="9">
    <source>
        <dbReference type="EMBL" id="KAF8759156.1"/>
    </source>
</evidence>
<dbReference type="PANTHER" id="PTHR40626">
    <property type="entry name" value="MIP31509P"/>
    <property type="match status" value="1"/>
</dbReference>
<comment type="subcellular location">
    <subcellularLocation>
        <location evidence="1">Nucleus</location>
    </subcellularLocation>
</comment>
<dbReference type="EMBL" id="JACYCF010000003">
    <property type="protein sequence ID" value="KAF8759156.1"/>
    <property type="molecule type" value="Genomic_DNA"/>
</dbReference>
<gene>
    <name evidence="9" type="ORF">RHS01_02663</name>
</gene>
<dbReference type="GO" id="GO:0000785">
    <property type="term" value="C:chromatin"/>
    <property type="evidence" value="ECO:0007669"/>
    <property type="project" value="TreeGrafter"/>
</dbReference>
<dbReference type="GO" id="GO:0008270">
    <property type="term" value="F:zinc ion binding"/>
    <property type="evidence" value="ECO:0007669"/>
    <property type="project" value="UniProtKB-KW"/>
</dbReference>
<comment type="caution">
    <text evidence="9">The sequence shown here is derived from an EMBL/GenBank/DDBJ whole genome shotgun (WGS) entry which is preliminary data.</text>
</comment>
<keyword evidence="4" id="KW-0863">Zinc-finger</keyword>
<keyword evidence="5" id="KW-0862">Zinc</keyword>
<dbReference type="CDD" id="cd12148">
    <property type="entry name" value="fungal_TF_MHR"/>
    <property type="match status" value="1"/>
</dbReference>
<evidence type="ECO:0000259" key="8">
    <source>
        <dbReference type="Pfam" id="PF04082"/>
    </source>
</evidence>
<accession>A0A8H7M7L0</accession>
<evidence type="ECO:0000313" key="10">
    <source>
        <dbReference type="Proteomes" id="UP000614334"/>
    </source>
</evidence>
<dbReference type="InterPro" id="IPR051059">
    <property type="entry name" value="VerF-like"/>
</dbReference>
<dbReference type="GO" id="GO:0005634">
    <property type="term" value="C:nucleus"/>
    <property type="evidence" value="ECO:0007669"/>
    <property type="project" value="UniProtKB-SubCell"/>
</dbReference>
<feature type="compositionally biased region" description="Polar residues" evidence="7">
    <location>
        <begin position="19"/>
        <end position="37"/>
    </location>
</feature>
<feature type="region of interest" description="Disordered" evidence="7">
    <location>
        <begin position="509"/>
        <end position="543"/>
    </location>
</feature>
<dbReference type="Pfam" id="PF04082">
    <property type="entry name" value="Fungal_trans"/>
    <property type="match status" value="1"/>
</dbReference>
<organism evidence="9 10">
    <name type="scientific">Rhizoctonia solani</name>
    <dbReference type="NCBI Taxonomy" id="456999"/>
    <lineage>
        <taxon>Eukaryota</taxon>
        <taxon>Fungi</taxon>
        <taxon>Dikarya</taxon>
        <taxon>Basidiomycota</taxon>
        <taxon>Agaricomycotina</taxon>
        <taxon>Agaricomycetes</taxon>
        <taxon>Cantharellales</taxon>
        <taxon>Ceratobasidiaceae</taxon>
        <taxon>Rhizoctonia</taxon>
    </lineage>
</organism>
<dbReference type="InterPro" id="IPR007219">
    <property type="entry name" value="XnlR_reg_dom"/>
</dbReference>
<dbReference type="GO" id="GO:0000981">
    <property type="term" value="F:DNA-binding transcription factor activity, RNA polymerase II-specific"/>
    <property type="evidence" value="ECO:0007669"/>
    <property type="project" value="InterPro"/>
</dbReference>
<proteinExistence type="predicted"/>
<dbReference type="Proteomes" id="UP000614334">
    <property type="component" value="Unassembled WGS sequence"/>
</dbReference>
<reference evidence="9" key="1">
    <citation type="submission" date="2020-09" db="EMBL/GenBank/DDBJ databases">
        <title>Comparative genome analyses of four rice-infecting Rhizoctonia solani isolates reveal extensive enrichment of homogalacturonan modification genes.</title>
        <authorList>
            <person name="Lee D.-Y."/>
            <person name="Jeon J."/>
            <person name="Kim K.-T."/>
            <person name="Cheong K."/>
            <person name="Song H."/>
            <person name="Choi G."/>
            <person name="Ko J."/>
            <person name="Opiyo S.O."/>
            <person name="Zuo S."/>
            <person name="Madhav S."/>
            <person name="Lee Y.-H."/>
            <person name="Wang G.-L."/>
        </authorList>
    </citation>
    <scope>NUCLEOTIDE SEQUENCE</scope>
    <source>
        <strain evidence="9">AG1-IA B2</strain>
    </source>
</reference>
<dbReference type="GO" id="GO:0000978">
    <property type="term" value="F:RNA polymerase II cis-regulatory region sequence-specific DNA binding"/>
    <property type="evidence" value="ECO:0007669"/>
    <property type="project" value="InterPro"/>
</dbReference>
<dbReference type="PANTHER" id="PTHR40626:SF11">
    <property type="entry name" value="ZINC FINGER PROTEIN YPR022C"/>
    <property type="match status" value="1"/>
</dbReference>
<keyword evidence="6" id="KW-0539">Nucleus</keyword>
<sequence>MLSINTFGSFDQLFSFAGSSTEPSSLTRSTPDTQSIVSIDAPSPATSYGTGNSAPHWAALPPLSMFSPNAMLPKTGPEVTQFGSWYVFPQRNSSTGSGARGADGQLVDLNQAEDPENNQELLQEAYLLGDESAAQQIEADLLSPERLVLNAECQIIYSKRGQPLRPEDKFYIPPGLFAGCYTIPHWLLPPLTRLSKFAHRTLTTISFVSLAFAMCTVGGLNPSETKMKDGLGEDYYIKNSGAPWDGVQSIVRAEKVDMLVKTFVRHSAKLPLCDQVSIVQSLLLYNTPAFLSDDPSERVIRKSGLFHPTADFASRLTVPADATLDQRWRKWIRHETCRRCAWFVYVLDTIACLEAGIPSLVSPRDLSHLALPACDSLWSAGSEVEWAAYAEAGGHQNEGITLDIAMRSVFGCDNAAEQGRPDAIVALRLGPFARTVIVMTLLRGLIEFGQGKPKGGIVTNNWIINGILGGQIAEATNTWVLGAYLRALAKWREGWDLDPLCTLLTSPHATTSATAGSPSPGSSRPATKSPPNASQDGSDRQGSVPATAFFASTADTSASLKEPVFVNDALPYCWLALVLVDMLKPVEPPVVPNANGTTSVWMRPQQRI</sequence>
<evidence type="ECO:0000256" key="7">
    <source>
        <dbReference type="SAM" id="MobiDB-lite"/>
    </source>
</evidence>
<keyword evidence="2" id="KW-0479">Metal-binding</keyword>
<evidence type="ECO:0000256" key="4">
    <source>
        <dbReference type="ARBA" id="ARBA00022771"/>
    </source>
</evidence>
<evidence type="ECO:0000256" key="3">
    <source>
        <dbReference type="ARBA" id="ARBA00022737"/>
    </source>
</evidence>
<keyword evidence="3" id="KW-0677">Repeat</keyword>
<evidence type="ECO:0000256" key="2">
    <source>
        <dbReference type="ARBA" id="ARBA00022723"/>
    </source>
</evidence>
<name>A0A8H7M7L0_9AGAM</name>
<dbReference type="GO" id="GO:0006351">
    <property type="term" value="P:DNA-templated transcription"/>
    <property type="evidence" value="ECO:0007669"/>
    <property type="project" value="InterPro"/>
</dbReference>
<feature type="compositionally biased region" description="Low complexity" evidence="7">
    <location>
        <begin position="509"/>
        <end position="527"/>
    </location>
</feature>
<evidence type="ECO:0000256" key="5">
    <source>
        <dbReference type="ARBA" id="ARBA00022833"/>
    </source>
</evidence>